<evidence type="ECO:0008006" key="2">
    <source>
        <dbReference type="Google" id="ProtNLM"/>
    </source>
</evidence>
<sequence length="221" mass="24548">SSEISVGDARHVRIFHPTRMMVTPDPFLIETMGWKQNDLLIRGVASALESGVETSLVLISRDGSHDEERVRVLIDELGIADHVEWRRADPPQGFTWQEVADQYRSADLVVDEFGGCLGLVALEGAACGRPTLNFLEPSDSMMAEVVDGLYPDGHPFLQAHDVDGVRKVIETLTDPETRASVGRSSHQWMREYHERRAVALRCVPMVEELAAGWIANDASSR</sequence>
<feature type="non-terminal residue" evidence="1">
    <location>
        <position position="1"/>
    </location>
</feature>
<dbReference type="EMBL" id="UINC01105621">
    <property type="protein sequence ID" value="SVC69689.1"/>
    <property type="molecule type" value="Genomic_DNA"/>
</dbReference>
<name>A0A382P8E5_9ZZZZ</name>
<dbReference type="SUPFAM" id="SSF53756">
    <property type="entry name" value="UDP-Glycosyltransferase/glycogen phosphorylase"/>
    <property type="match status" value="1"/>
</dbReference>
<proteinExistence type="predicted"/>
<protein>
    <recommendedName>
        <fullName evidence="2">Glycosyl transferase family 1 domain-containing protein</fullName>
    </recommendedName>
</protein>
<reference evidence="1" key="1">
    <citation type="submission" date="2018-05" db="EMBL/GenBank/DDBJ databases">
        <authorList>
            <person name="Lanie J.A."/>
            <person name="Ng W.-L."/>
            <person name="Kazmierczak K.M."/>
            <person name="Andrzejewski T.M."/>
            <person name="Davidsen T.M."/>
            <person name="Wayne K.J."/>
            <person name="Tettelin H."/>
            <person name="Glass J.I."/>
            <person name="Rusch D."/>
            <person name="Podicherti R."/>
            <person name="Tsui H.-C.T."/>
            <person name="Winkler M.E."/>
        </authorList>
    </citation>
    <scope>NUCLEOTIDE SEQUENCE</scope>
</reference>
<accession>A0A382P8E5</accession>
<evidence type="ECO:0000313" key="1">
    <source>
        <dbReference type="EMBL" id="SVC69689.1"/>
    </source>
</evidence>
<gene>
    <name evidence="1" type="ORF">METZ01_LOCUS322543</name>
</gene>
<dbReference type="AlphaFoldDB" id="A0A382P8E5"/>
<dbReference type="Gene3D" id="3.40.50.2000">
    <property type="entry name" value="Glycogen Phosphorylase B"/>
    <property type="match status" value="1"/>
</dbReference>
<organism evidence="1">
    <name type="scientific">marine metagenome</name>
    <dbReference type="NCBI Taxonomy" id="408172"/>
    <lineage>
        <taxon>unclassified sequences</taxon>
        <taxon>metagenomes</taxon>
        <taxon>ecological metagenomes</taxon>
    </lineage>
</organism>